<evidence type="ECO:0000313" key="1">
    <source>
        <dbReference type="EMBL" id="QCD87406.1"/>
    </source>
</evidence>
<accession>A0A4D6LG72</accession>
<dbReference type="Proteomes" id="UP000501690">
    <property type="component" value="Linkage Group LG3"/>
</dbReference>
<organism evidence="1 2">
    <name type="scientific">Vigna unguiculata</name>
    <name type="common">Cowpea</name>
    <dbReference type="NCBI Taxonomy" id="3917"/>
    <lineage>
        <taxon>Eukaryota</taxon>
        <taxon>Viridiplantae</taxon>
        <taxon>Streptophyta</taxon>
        <taxon>Embryophyta</taxon>
        <taxon>Tracheophyta</taxon>
        <taxon>Spermatophyta</taxon>
        <taxon>Magnoliopsida</taxon>
        <taxon>eudicotyledons</taxon>
        <taxon>Gunneridae</taxon>
        <taxon>Pentapetalae</taxon>
        <taxon>rosids</taxon>
        <taxon>fabids</taxon>
        <taxon>Fabales</taxon>
        <taxon>Fabaceae</taxon>
        <taxon>Papilionoideae</taxon>
        <taxon>50 kb inversion clade</taxon>
        <taxon>NPAAA clade</taxon>
        <taxon>indigoferoid/millettioid clade</taxon>
        <taxon>Phaseoleae</taxon>
        <taxon>Vigna</taxon>
    </lineage>
</organism>
<protein>
    <submittedName>
        <fullName evidence="1">Uncharacterized protein</fullName>
    </submittedName>
</protein>
<name>A0A4D6LG72_VIGUN</name>
<proteinExistence type="predicted"/>
<keyword evidence="2" id="KW-1185">Reference proteome</keyword>
<sequence length="67" mass="8038">MCIRDSALTYKSPPCTFSLQTQRHSPFPVSYTHRDVYKRQPEKREDGGRMSQMCIRDREWRMTLSLK</sequence>
<gene>
    <name evidence="1" type="ORF">DEO72_LG3g1940</name>
</gene>
<evidence type="ECO:0000313" key="2">
    <source>
        <dbReference type="Proteomes" id="UP000501690"/>
    </source>
</evidence>
<dbReference type="EMBL" id="CP039347">
    <property type="protein sequence ID" value="QCD87406.1"/>
    <property type="molecule type" value="Genomic_DNA"/>
</dbReference>
<reference evidence="1 2" key="1">
    <citation type="submission" date="2019-04" db="EMBL/GenBank/DDBJ databases">
        <title>An improved genome assembly and genetic linkage map for asparagus bean, Vigna unguiculata ssp. sesquipedialis.</title>
        <authorList>
            <person name="Xia Q."/>
            <person name="Zhang R."/>
            <person name="Dong Y."/>
        </authorList>
    </citation>
    <scope>NUCLEOTIDE SEQUENCE [LARGE SCALE GENOMIC DNA]</scope>
    <source>
        <tissue evidence="1">Leaf</tissue>
    </source>
</reference>
<dbReference type="AlphaFoldDB" id="A0A4D6LG72"/>